<dbReference type="PANTHER" id="PTHR36223">
    <property type="entry name" value="BETA-LACTAMASE-TYPE TRANSPEPTIDASE FOLD DOMAIN CONTAINING PROTEIN"/>
    <property type="match status" value="1"/>
</dbReference>
<dbReference type="EMBL" id="JADNRY010000363">
    <property type="protein sequence ID" value="KAF9058597.1"/>
    <property type="molecule type" value="Genomic_DNA"/>
</dbReference>
<feature type="domain" description="DUF7918" evidence="2">
    <location>
        <begin position="68"/>
        <end position="182"/>
    </location>
</feature>
<dbReference type="PANTHER" id="PTHR36223:SF1">
    <property type="entry name" value="TRANSCRIPTION ELONGATION FACTOR EAF N-TERMINAL DOMAIN-CONTAINING PROTEIN"/>
    <property type="match status" value="1"/>
</dbReference>
<gene>
    <name evidence="3" type="ORF">BDP27DRAFT_1432504</name>
</gene>
<sequence length="270" mass="29392">MPLSFNDISAWIEVDGGSPLEIHDAKQNEREVTGWIPSETGKEFTIKWKTGARPSGMAGQIYIDGESGAATSNSTEKPFVFSPLELTDDDEYLRKTTAGLGEVKLVISHATFGKVTSLDRTYTALGKVHEKAKKATGHKVGLGIEKTNLRMNAVTAILRGVVVTFIFKYRPIEMLRANGIAPPEPKNKRAASPAEPDVLDSIQAGPVSDDDDEVARRIKDLQAEMDALQRKRQKTRHVKSEPAVKRESGSLTGRNKGAGRVVSLGVIDLT</sequence>
<evidence type="ECO:0000256" key="1">
    <source>
        <dbReference type="SAM" id="MobiDB-lite"/>
    </source>
</evidence>
<feature type="region of interest" description="Disordered" evidence="1">
    <location>
        <begin position="178"/>
        <end position="213"/>
    </location>
</feature>
<organism evidence="3 4">
    <name type="scientific">Rhodocollybia butyracea</name>
    <dbReference type="NCBI Taxonomy" id="206335"/>
    <lineage>
        <taxon>Eukaryota</taxon>
        <taxon>Fungi</taxon>
        <taxon>Dikarya</taxon>
        <taxon>Basidiomycota</taxon>
        <taxon>Agaricomycotina</taxon>
        <taxon>Agaricomycetes</taxon>
        <taxon>Agaricomycetidae</taxon>
        <taxon>Agaricales</taxon>
        <taxon>Marasmiineae</taxon>
        <taxon>Omphalotaceae</taxon>
        <taxon>Rhodocollybia</taxon>
    </lineage>
</organism>
<dbReference type="Pfam" id="PF25534">
    <property type="entry name" value="DUF7918"/>
    <property type="match status" value="1"/>
</dbReference>
<dbReference type="OrthoDB" id="3364132at2759"/>
<keyword evidence="4" id="KW-1185">Reference proteome</keyword>
<accession>A0A9P5P8Q5</accession>
<name>A0A9P5P8Q5_9AGAR</name>
<evidence type="ECO:0000259" key="2">
    <source>
        <dbReference type="Pfam" id="PF25534"/>
    </source>
</evidence>
<comment type="caution">
    <text evidence="3">The sequence shown here is derived from an EMBL/GenBank/DDBJ whole genome shotgun (WGS) entry which is preliminary data.</text>
</comment>
<dbReference type="AlphaFoldDB" id="A0A9P5P8Q5"/>
<dbReference type="InterPro" id="IPR057678">
    <property type="entry name" value="DUF7918"/>
</dbReference>
<dbReference type="Proteomes" id="UP000772434">
    <property type="component" value="Unassembled WGS sequence"/>
</dbReference>
<evidence type="ECO:0000313" key="3">
    <source>
        <dbReference type="EMBL" id="KAF9058597.1"/>
    </source>
</evidence>
<proteinExistence type="predicted"/>
<reference evidence="3" key="1">
    <citation type="submission" date="2020-11" db="EMBL/GenBank/DDBJ databases">
        <authorList>
            <consortium name="DOE Joint Genome Institute"/>
            <person name="Ahrendt S."/>
            <person name="Riley R."/>
            <person name="Andreopoulos W."/>
            <person name="Labutti K."/>
            <person name="Pangilinan J."/>
            <person name="Ruiz-Duenas F.J."/>
            <person name="Barrasa J.M."/>
            <person name="Sanchez-Garcia M."/>
            <person name="Camarero S."/>
            <person name="Miyauchi S."/>
            <person name="Serrano A."/>
            <person name="Linde D."/>
            <person name="Babiker R."/>
            <person name="Drula E."/>
            <person name="Ayuso-Fernandez I."/>
            <person name="Pacheco R."/>
            <person name="Padilla G."/>
            <person name="Ferreira P."/>
            <person name="Barriuso J."/>
            <person name="Kellner H."/>
            <person name="Castanera R."/>
            <person name="Alfaro M."/>
            <person name="Ramirez L."/>
            <person name="Pisabarro A.G."/>
            <person name="Kuo A."/>
            <person name="Tritt A."/>
            <person name="Lipzen A."/>
            <person name="He G."/>
            <person name="Yan M."/>
            <person name="Ng V."/>
            <person name="Cullen D."/>
            <person name="Martin F."/>
            <person name="Rosso M.-N."/>
            <person name="Henrissat B."/>
            <person name="Hibbett D."/>
            <person name="Martinez A.T."/>
            <person name="Grigoriev I.V."/>
        </authorList>
    </citation>
    <scope>NUCLEOTIDE SEQUENCE</scope>
    <source>
        <strain evidence="3">AH 40177</strain>
    </source>
</reference>
<protein>
    <recommendedName>
        <fullName evidence="2">DUF7918 domain-containing protein</fullName>
    </recommendedName>
</protein>
<evidence type="ECO:0000313" key="4">
    <source>
        <dbReference type="Proteomes" id="UP000772434"/>
    </source>
</evidence>
<feature type="compositionally biased region" description="Basic and acidic residues" evidence="1">
    <location>
        <begin position="238"/>
        <end position="248"/>
    </location>
</feature>
<feature type="region of interest" description="Disordered" evidence="1">
    <location>
        <begin position="225"/>
        <end position="257"/>
    </location>
</feature>